<dbReference type="InterPro" id="IPR009003">
    <property type="entry name" value="Peptidase_S1_PA"/>
</dbReference>
<dbReference type="InterPro" id="IPR001316">
    <property type="entry name" value="Pept_S1A_streptogrisin"/>
</dbReference>
<feature type="chain" id="PRO_5047477237" evidence="8">
    <location>
        <begin position="29"/>
        <end position="543"/>
    </location>
</feature>
<dbReference type="Gene3D" id="3.30.300.50">
    <property type="match status" value="1"/>
</dbReference>
<dbReference type="Gene3D" id="2.40.10.10">
    <property type="entry name" value="Trypsin-like serine proteases"/>
    <property type="match status" value="2"/>
</dbReference>
<keyword evidence="7" id="KW-1015">Disulfide bond</keyword>
<sequence>MFRTCAAAAVGCCLAITVLAPMTAPAVAAPAAQAVPAVSGVKAAGRGLSALSARKPPMGMLAAIQRDLGLNANQAQSRLLNESRLSPIATQLHERLGDRFAGSWLQGPIGQTLVVATTSRADAAQITAAGAEPLIVARSLAKLQAVKDKLTAARPALSAVSSTRYIDLKTNKVVISSSTPKATANSIKAADVAPAAVRVALSAERPRLLQASVPVIPQGYPPSVPPTDLVGGQAYYAGTATRCSVGFAVTKGTQKGFVSAGHCGAPGTATVGFNRLTQGSVRASTFPGDGDHSWVALNDAWTPRPEVGNDSGGIMHVYGSKEAIEGSSVCLAGSSLAGLDWHCGTITQREADVTYPEGVVEDVMRTSACAHLGNAGAAMLSIGQAQGIVSGGSSDCENGGVTYVQPINDILTAYGLTLVTFTKNEASTGSCNGYPNSTTGALKSGQTIYQPAGLSYRTSVTGTHYGCLEANISGDFDLYLQKQNGLTWSTVAISQTPSPFEELGYLGPPGVYRYLLISFKGAGPYLLGYTTPQPPSDLRVRGH</sequence>
<accession>A0ABN3Y492</accession>
<keyword evidence="3 8" id="KW-0732">Signal</keyword>
<evidence type="ECO:0000256" key="1">
    <source>
        <dbReference type="ARBA" id="ARBA00007664"/>
    </source>
</evidence>
<dbReference type="GO" id="GO:0006508">
    <property type="term" value="P:proteolysis"/>
    <property type="evidence" value="ECO:0007669"/>
    <property type="project" value="UniProtKB-KW"/>
</dbReference>
<dbReference type="PRINTS" id="PR00861">
    <property type="entry name" value="ALYTICPTASE"/>
</dbReference>
<evidence type="ECO:0000313" key="10">
    <source>
        <dbReference type="EMBL" id="GAA3016421.1"/>
    </source>
</evidence>
<dbReference type="SUPFAM" id="SSF50494">
    <property type="entry name" value="Trypsin-like serine proteases"/>
    <property type="match status" value="1"/>
</dbReference>
<evidence type="ECO:0000256" key="7">
    <source>
        <dbReference type="ARBA" id="ARBA00023157"/>
    </source>
</evidence>
<feature type="signal peptide" evidence="8">
    <location>
        <begin position="1"/>
        <end position="28"/>
    </location>
</feature>
<evidence type="ECO:0000259" key="9">
    <source>
        <dbReference type="Pfam" id="PF02983"/>
    </source>
</evidence>
<dbReference type="InterPro" id="IPR004236">
    <property type="entry name" value="Pept_S1_alpha_lytic"/>
</dbReference>
<feature type="domain" description="Peptidase S1A alpha-lytic prodomain" evidence="9">
    <location>
        <begin position="138"/>
        <end position="192"/>
    </location>
</feature>
<evidence type="ECO:0000256" key="4">
    <source>
        <dbReference type="ARBA" id="ARBA00022801"/>
    </source>
</evidence>
<dbReference type="InterPro" id="IPR035070">
    <property type="entry name" value="Streptogrisin_prodomain"/>
</dbReference>
<dbReference type="InterPro" id="IPR043504">
    <property type="entry name" value="Peptidase_S1_PA_chymotrypsin"/>
</dbReference>
<evidence type="ECO:0000313" key="11">
    <source>
        <dbReference type="Proteomes" id="UP001499930"/>
    </source>
</evidence>
<evidence type="ECO:0000256" key="5">
    <source>
        <dbReference type="ARBA" id="ARBA00022825"/>
    </source>
</evidence>
<evidence type="ECO:0000256" key="2">
    <source>
        <dbReference type="ARBA" id="ARBA00022670"/>
    </source>
</evidence>
<keyword evidence="4" id="KW-0378">Hydrolase</keyword>
<evidence type="ECO:0000256" key="6">
    <source>
        <dbReference type="ARBA" id="ARBA00023145"/>
    </source>
</evidence>
<dbReference type="EMBL" id="BAAAWD010000013">
    <property type="protein sequence ID" value="GAA3016421.1"/>
    <property type="molecule type" value="Genomic_DNA"/>
</dbReference>
<comment type="similarity">
    <text evidence="1">Belongs to the peptidase S1 family.</text>
</comment>
<protein>
    <submittedName>
        <fullName evidence="10">Alpha-lytic protease prodomain-containing protein</fullName>
    </submittedName>
</protein>
<organism evidence="10 11">
    <name type="scientific">Streptosporangium longisporum</name>
    <dbReference type="NCBI Taxonomy" id="46187"/>
    <lineage>
        <taxon>Bacteria</taxon>
        <taxon>Bacillati</taxon>
        <taxon>Actinomycetota</taxon>
        <taxon>Actinomycetes</taxon>
        <taxon>Streptosporangiales</taxon>
        <taxon>Streptosporangiaceae</taxon>
        <taxon>Streptosporangium</taxon>
    </lineage>
</organism>
<gene>
    <name evidence="10" type="ORF">GCM10017559_45020</name>
</gene>
<dbReference type="Proteomes" id="UP001499930">
    <property type="component" value="Unassembled WGS sequence"/>
</dbReference>
<keyword evidence="5" id="KW-0720">Serine protease</keyword>
<proteinExistence type="inferred from homology"/>
<evidence type="ECO:0000256" key="8">
    <source>
        <dbReference type="SAM" id="SignalP"/>
    </source>
</evidence>
<name>A0ABN3Y492_9ACTN</name>
<keyword evidence="2 10" id="KW-0645">Protease</keyword>
<keyword evidence="11" id="KW-1185">Reference proteome</keyword>
<reference evidence="10 11" key="1">
    <citation type="journal article" date="2019" name="Int. J. Syst. Evol. Microbiol.">
        <title>The Global Catalogue of Microorganisms (GCM) 10K type strain sequencing project: providing services to taxonomists for standard genome sequencing and annotation.</title>
        <authorList>
            <consortium name="The Broad Institute Genomics Platform"/>
            <consortium name="The Broad Institute Genome Sequencing Center for Infectious Disease"/>
            <person name="Wu L."/>
            <person name="Ma J."/>
        </authorList>
    </citation>
    <scope>NUCLEOTIDE SEQUENCE [LARGE SCALE GENOMIC DNA]</scope>
    <source>
        <strain evidence="10 11">JCM 3106</strain>
    </source>
</reference>
<comment type="caution">
    <text evidence="10">The sequence shown here is derived from an EMBL/GenBank/DDBJ whole genome shotgun (WGS) entry which is preliminary data.</text>
</comment>
<dbReference type="CDD" id="cd21112">
    <property type="entry name" value="alphaLP-like"/>
    <property type="match status" value="1"/>
</dbReference>
<dbReference type="GO" id="GO:0008233">
    <property type="term" value="F:peptidase activity"/>
    <property type="evidence" value="ECO:0007669"/>
    <property type="project" value="UniProtKB-KW"/>
</dbReference>
<keyword evidence="6" id="KW-0865">Zymogen</keyword>
<evidence type="ECO:0000256" key="3">
    <source>
        <dbReference type="ARBA" id="ARBA00022729"/>
    </source>
</evidence>
<dbReference type="Pfam" id="PF02983">
    <property type="entry name" value="Pro_Al_protease"/>
    <property type="match status" value="1"/>
</dbReference>